<dbReference type="STRING" id="342668.A0A1B8GPN0"/>
<gene>
    <name evidence="6" type="ORF">VE01_05032</name>
</gene>
<dbReference type="SMART" id="SM00906">
    <property type="entry name" value="Fungal_trans"/>
    <property type="match status" value="1"/>
</dbReference>
<dbReference type="PROSITE" id="PS00463">
    <property type="entry name" value="ZN2_CY6_FUNGAL_1"/>
    <property type="match status" value="1"/>
</dbReference>
<dbReference type="SUPFAM" id="SSF57701">
    <property type="entry name" value="Zn2/Cys6 DNA-binding domain"/>
    <property type="match status" value="1"/>
</dbReference>
<dbReference type="InterPro" id="IPR051127">
    <property type="entry name" value="Fungal_SecMet_Regulators"/>
</dbReference>
<dbReference type="Pfam" id="PF00172">
    <property type="entry name" value="Zn_clus"/>
    <property type="match status" value="1"/>
</dbReference>
<evidence type="ECO:0000313" key="6">
    <source>
        <dbReference type="EMBL" id="OBT97799.1"/>
    </source>
</evidence>
<dbReference type="PANTHER" id="PTHR47424">
    <property type="entry name" value="REGULATORY PROTEIN GAL4"/>
    <property type="match status" value="1"/>
</dbReference>
<dbReference type="SMART" id="SM00066">
    <property type="entry name" value="GAL4"/>
    <property type="match status" value="1"/>
</dbReference>
<dbReference type="GO" id="GO:0005634">
    <property type="term" value="C:nucleus"/>
    <property type="evidence" value="ECO:0007669"/>
    <property type="project" value="TreeGrafter"/>
</dbReference>
<keyword evidence="4" id="KW-0539">Nucleus</keyword>
<dbReference type="GO" id="GO:0000978">
    <property type="term" value="F:RNA polymerase II cis-regulatory region sequence-specific DNA binding"/>
    <property type="evidence" value="ECO:0007669"/>
    <property type="project" value="TreeGrafter"/>
</dbReference>
<reference evidence="7" key="2">
    <citation type="journal article" date="2018" name="Nat. Commun.">
        <title>Extreme sensitivity to ultraviolet light in the fungal pathogen causing white-nose syndrome of bats.</title>
        <authorList>
            <person name="Palmer J.M."/>
            <person name="Drees K.P."/>
            <person name="Foster J.T."/>
            <person name="Lindner D.L."/>
        </authorList>
    </citation>
    <scope>NUCLEOTIDE SEQUENCE [LARGE SCALE GENOMIC DNA]</scope>
    <source>
        <strain evidence="7">UAMH 10579</strain>
    </source>
</reference>
<dbReference type="Pfam" id="PF04082">
    <property type="entry name" value="Fungal_trans"/>
    <property type="match status" value="1"/>
</dbReference>
<dbReference type="GO" id="GO:0000981">
    <property type="term" value="F:DNA-binding transcription factor activity, RNA polymerase II-specific"/>
    <property type="evidence" value="ECO:0007669"/>
    <property type="project" value="InterPro"/>
</dbReference>
<organism evidence="6 7">
    <name type="scientific">Pseudogymnoascus verrucosus</name>
    <dbReference type="NCBI Taxonomy" id="342668"/>
    <lineage>
        <taxon>Eukaryota</taxon>
        <taxon>Fungi</taxon>
        <taxon>Dikarya</taxon>
        <taxon>Ascomycota</taxon>
        <taxon>Pezizomycotina</taxon>
        <taxon>Leotiomycetes</taxon>
        <taxon>Thelebolales</taxon>
        <taxon>Thelebolaceae</taxon>
        <taxon>Pseudogymnoascus</taxon>
    </lineage>
</organism>
<evidence type="ECO:0000256" key="1">
    <source>
        <dbReference type="ARBA" id="ARBA00022723"/>
    </source>
</evidence>
<reference evidence="6 7" key="1">
    <citation type="submission" date="2016-03" db="EMBL/GenBank/DDBJ databases">
        <title>Comparative genomics of Pseudogymnoascus destructans, the fungus causing white-nose syndrome of bats.</title>
        <authorList>
            <person name="Palmer J.M."/>
            <person name="Drees K.P."/>
            <person name="Foster J.T."/>
            <person name="Lindner D.L."/>
        </authorList>
    </citation>
    <scope>NUCLEOTIDE SEQUENCE [LARGE SCALE GENOMIC DNA]</scope>
    <source>
        <strain evidence="6 7">UAMH 10579</strain>
    </source>
</reference>
<dbReference type="Gene3D" id="4.10.240.10">
    <property type="entry name" value="Zn(2)-C6 fungal-type DNA-binding domain"/>
    <property type="match status" value="1"/>
</dbReference>
<dbReference type="CDD" id="cd00067">
    <property type="entry name" value="GAL4"/>
    <property type="match status" value="1"/>
</dbReference>
<dbReference type="InterPro" id="IPR007219">
    <property type="entry name" value="XnlR_reg_dom"/>
</dbReference>
<dbReference type="CDD" id="cd12148">
    <property type="entry name" value="fungal_TF_MHR"/>
    <property type="match status" value="1"/>
</dbReference>
<evidence type="ECO:0000313" key="7">
    <source>
        <dbReference type="Proteomes" id="UP000091956"/>
    </source>
</evidence>
<dbReference type="EMBL" id="KV460220">
    <property type="protein sequence ID" value="OBT97799.1"/>
    <property type="molecule type" value="Genomic_DNA"/>
</dbReference>
<evidence type="ECO:0000256" key="4">
    <source>
        <dbReference type="ARBA" id="ARBA00023242"/>
    </source>
</evidence>
<protein>
    <recommendedName>
        <fullName evidence="5">Zn(2)-C6 fungal-type domain-containing protein</fullName>
    </recommendedName>
</protein>
<dbReference type="Proteomes" id="UP000091956">
    <property type="component" value="Unassembled WGS sequence"/>
</dbReference>
<dbReference type="PROSITE" id="PS50048">
    <property type="entry name" value="ZN2_CY6_FUNGAL_2"/>
    <property type="match status" value="1"/>
</dbReference>
<proteinExistence type="predicted"/>
<dbReference type="RefSeq" id="XP_018131532.1">
    <property type="nucleotide sequence ID" value="XM_018274498.1"/>
</dbReference>
<keyword evidence="7" id="KW-1185">Reference proteome</keyword>
<evidence type="ECO:0000256" key="3">
    <source>
        <dbReference type="ARBA" id="ARBA00023163"/>
    </source>
</evidence>
<dbReference type="GeneID" id="28838418"/>
<dbReference type="InterPro" id="IPR036864">
    <property type="entry name" value="Zn2-C6_fun-type_DNA-bd_sf"/>
</dbReference>
<keyword evidence="1" id="KW-0479">Metal-binding</keyword>
<evidence type="ECO:0000259" key="5">
    <source>
        <dbReference type="PROSITE" id="PS50048"/>
    </source>
</evidence>
<dbReference type="PANTHER" id="PTHR47424:SF15">
    <property type="entry name" value="ZN(II)2CYS6 TRANSCRIPTION FACTOR (EUROFUNG)"/>
    <property type="match status" value="1"/>
</dbReference>
<dbReference type="GO" id="GO:0008270">
    <property type="term" value="F:zinc ion binding"/>
    <property type="evidence" value="ECO:0007669"/>
    <property type="project" value="InterPro"/>
</dbReference>
<feature type="domain" description="Zn(2)-C6 fungal-type" evidence="5">
    <location>
        <begin position="44"/>
        <end position="73"/>
    </location>
</feature>
<dbReference type="AlphaFoldDB" id="A0A1B8GPN0"/>
<sequence>MTSIPHIPNHGAPDDQLATRLLIPMAKRIEPRRIRKPRNKTLEACQNCREKRIKCDGCRPCRGCRNKNIECSLAVARTDQNDHLAEYDSRLSRLEARQQLSEQSWGTVREVLGAAIGKPSTPSITELNQQTGCPEYYGRTSNLTLATSINKRLGQLDNNGLATLPQPRDESLSVNPISRTSVGLANPERLVEVCDYVVPLTASNRRYRTLQRDVADRHIESFLTTIHIYFPVFDMSSFRAKYARWRELFSSNRRFGHHNDDQVQQQSFCLLYAVLALGALYSSGEEDSSSWAAWYFSEAQEIIGRLFDAVNLELVQAAMFMGAYAQHVIKPNLAYNLIGLATRMAFSIGLNIAGQGQSPSGTYLDEAKRTWCMVYVQEVELSLDSGRPMSLRSCDANVPFLSQRIENDAALLGDLATSKTVFIKYLTGIAQITRDIMTFVSYHIQAFGPPSHEFRARLDGSKTTITTPPLKWDRIDSFDSQLLQWRESLPSHLRFRDYLTDQNYSPETLSSWTSRQKSSLRVHYNMAVMILHRTSLQEAEKTTRDKVSIASEAKGEQAASDMVRHIYSSFKAVPDLRKWTYYCFYCLQATLTLLIKLVDEPLLESNLSVAELCELSIDVFQQIDLRSADQCAKMLNRKDMPVQNPWSLCPVHLELPILFQLNLKAGIITKIRPL</sequence>
<keyword evidence="3" id="KW-0804">Transcription</keyword>
<dbReference type="GO" id="GO:0000435">
    <property type="term" value="P:positive regulation of transcription from RNA polymerase II promoter by galactose"/>
    <property type="evidence" value="ECO:0007669"/>
    <property type="project" value="TreeGrafter"/>
</dbReference>
<evidence type="ECO:0000256" key="2">
    <source>
        <dbReference type="ARBA" id="ARBA00023015"/>
    </source>
</evidence>
<dbReference type="InterPro" id="IPR001138">
    <property type="entry name" value="Zn2Cys6_DnaBD"/>
</dbReference>
<accession>A0A1B8GPN0</accession>
<dbReference type="GO" id="GO:0006351">
    <property type="term" value="P:DNA-templated transcription"/>
    <property type="evidence" value="ECO:0007669"/>
    <property type="project" value="InterPro"/>
</dbReference>
<keyword evidence="2" id="KW-0805">Transcription regulation</keyword>
<name>A0A1B8GPN0_9PEZI</name>